<gene>
    <name evidence="7" type="ORF">PVOR_31504</name>
</gene>
<sequence length="409" mass="46013">MKPMIEVKNIVKKYRLYNKPIDRLKESLSPNKKKYHQEFNALNDVSFIVNKGDAVGILGKNGSGKSTLLKLITGVISPSSGEVIVNGKISAILELGAGFNPEYTGRENIYLNGLMMGYTREEMDEKINSIIDFADIGTFIEQPVKVYSSGMFARLAFAVSINVEPDILIVDEALAVGDIRFQTKCIEKMKELKSNGTTILFVSHATEQVKRFCNKAVWIKEGKVKAEGASSEIVDLYEDYMKHGNDYFGAANTNSVAVNRAFDKSDEETIILPEDPNILASITNVNITKDELKSFDQLEIEVIYEIYENFIEDILIGVALYTPKRDYIFGPNTHLEKIEIPKSFGRHSIKYIVPKLPLMGGTYCIDVGIFSNEGLICLNYKENANQFVVTNDYFSEGLVYLNHRWEVVK</sequence>
<dbReference type="InterPro" id="IPR015860">
    <property type="entry name" value="ABC_transpr_TagH-like"/>
</dbReference>
<keyword evidence="2" id="KW-0813">Transport</keyword>
<evidence type="ECO:0000256" key="2">
    <source>
        <dbReference type="ARBA" id="ARBA00022448"/>
    </source>
</evidence>
<dbReference type="Pfam" id="PF14524">
    <property type="entry name" value="Wzt_C"/>
    <property type="match status" value="1"/>
</dbReference>
<dbReference type="EMBL" id="ADHJ01000055">
    <property type="protein sequence ID" value="EFU38129.1"/>
    <property type="molecule type" value="Genomic_DNA"/>
</dbReference>
<feature type="domain" description="ABC transporter" evidence="6">
    <location>
        <begin position="5"/>
        <end position="246"/>
    </location>
</feature>
<keyword evidence="4 7" id="KW-0067">ATP-binding</keyword>
<name>A0A2R9SL90_9BACL</name>
<dbReference type="SUPFAM" id="SSF52540">
    <property type="entry name" value="P-loop containing nucleoside triphosphate hydrolases"/>
    <property type="match status" value="1"/>
</dbReference>
<dbReference type="CDD" id="cd10147">
    <property type="entry name" value="Wzt_C-like"/>
    <property type="match status" value="1"/>
</dbReference>
<dbReference type="GO" id="GO:0140359">
    <property type="term" value="F:ABC-type transporter activity"/>
    <property type="evidence" value="ECO:0007669"/>
    <property type="project" value="InterPro"/>
</dbReference>
<dbReference type="Gene3D" id="2.70.50.60">
    <property type="entry name" value="abc- transporter (atp binding component) like domain"/>
    <property type="match status" value="1"/>
</dbReference>
<evidence type="ECO:0000256" key="1">
    <source>
        <dbReference type="ARBA" id="ARBA00005417"/>
    </source>
</evidence>
<dbReference type="InterPro" id="IPR050683">
    <property type="entry name" value="Bact_Polysacc_Export_ATP-bd"/>
</dbReference>
<dbReference type="PANTHER" id="PTHR46743:SF2">
    <property type="entry name" value="TEICHOIC ACIDS EXPORT ATP-BINDING PROTEIN TAGH"/>
    <property type="match status" value="1"/>
</dbReference>
<comment type="similarity">
    <text evidence="1">Belongs to the ABC transporter superfamily.</text>
</comment>
<dbReference type="InterPro" id="IPR027417">
    <property type="entry name" value="P-loop_NTPase"/>
</dbReference>
<dbReference type="RefSeq" id="WP_006212995.1">
    <property type="nucleotide sequence ID" value="NZ_ADHJ01000055.1"/>
</dbReference>
<dbReference type="PROSITE" id="PS00211">
    <property type="entry name" value="ABC_TRANSPORTER_1"/>
    <property type="match status" value="1"/>
</dbReference>
<evidence type="ECO:0000256" key="3">
    <source>
        <dbReference type="ARBA" id="ARBA00022741"/>
    </source>
</evidence>
<dbReference type="PROSITE" id="PS50893">
    <property type="entry name" value="ABC_TRANSPORTER_2"/>
    <property type="match status" value="1"/>
</dbReference>
<keyword evidence="3" id="KW-0547">Nucleotide-binding</keyword>
<organism evidence="7 8">
    <name type="scientific">Paenibacillus vortex V453</name>
    <dbReference type="NCBI Taxonomy" id="715225"/>
    <lineage>
        <taxon>Bacteria</taxon>
        <taxon>Bacillati</taxon>
        <taxon>Bacillota</taxon>
        <taxon>Bacilli</taxon>
        <taxon>Bacillales</taxon>
        <taxon>Paenibacillaceae</taxon>
        <taxon>Paenibacillus</taxon>
    </lineage>
</organism>
<evidence type="ECO:0000256" key="4">
    <source>
        <dbReference type="ARBA" id="ARBA00022840"/>
    </source>
</evidence>
<comment type="caution">
    <text evidence="7">The sequence shown here is derived from an EMBL/GenBank/DDBJ whole genome shotgun (WGS) entry which is preliminary data.</text>
</comment>
<evidence type="ECO:0000313" key="7">
    <source>
        <dbReference type="EMBL" id="EFU38129.1"/>
    </source>
</evidence>
<dbReference type="GO" id="GO:0005524">
    <property type="term" value="F:ATP binding"/>
    <property type="evidence" value="ECO:0007669"/>
    <property type="project" value="UniProtKB-KW"/>
</dbReference>
<dbReference type="InterPro" id="IPR017871">
    <property type="entry name" value="ABC_transporter-like_CS"/>
</dbReference>
<dbReference type="AlphaFoldDB" id="A0A2R9SL90"/>
<dbReference type="Pfam" id="PF00005">
    <property type="entry name" value="ABC_tran"/>
    <property type="match status" value="1"/>
</dbReference>
<dbReference type="Gene3D" id="3.40.50.300">
    <property type="entry name" value="P-loop containing nucleotide triphosphate hydrolases"/>
    <property type="match status" value="1"/>
</dbReference>
<reference evidence="7 8" key="1">
    <citation type="journal article" date="2010" name="BMC Genomics">
        <title>Genome sequence of the pattern forming Paenibacillus vortex bacterium reveals potential for thriving in complex environments.</title>
        <authorList>
            <person name="Sirota-Madi A."/>
            <person name="Olender T."/>
            <person name="Helman Y."/>
            <person name="Ingham C."/>
            <person name="Brainis I."/>
            <person name="Roth D."/>
            <person name="Hagi E."/>
            <person name="Brodsky L."/>
            <person name="Leshkowitz D."/>
            <person name="Galatenko V."/>
            <person name="Nikolaev V."/>
            <person name="Mugasimangalam R.C."/>
            <person name="Bransburg-Zabary S."/>
            <person name="Gutnick D.L."/>
            <person name="Lancet D."/>
            <person name="Ben-Jacob E."/>
        </authorList>
    </citation>
    <scope>NUCLEOTIDE SEQUENCE [LARGE SCALE GENOMIC DNA]</scope>
    <source>
        <strain evidence="7 8">V453</strain>
    </source>
</reference>
<dbReference type="CDD" id="cd03220">
    <property type="entry name" value="ABC_KpsT_Wzt"/>
    <property type="match status" value="1"/>
</dbReference>
<dbReference type="GO" id="GO:0016020">
    <property type="term" value="C:membrane"/>
    <property type="evidence" value="ECO:0007669"/>
    <property type="project" value="InterPro"/>
</dbReference>
<dbReference type="KEGG" id="pvo:PVOR_31504"/>
<accession>A0A2R9SL90</accession>
<protein>
    <submittedName>
        <fullName evidence="7">O-antigen export system ATP-binding protein RfbB</fullName>
    </submittedName>
</protein>
<dbReference type="Proteomes" id="UP000003094">
    <property type="component" value="Unassembled WGS sequence"/>
</dbReference>
<dbReference type="InterPro" id="IPR003439">
    <property type="entry name" value="ABC_transporter-like_ATP-bd"/>
</dbReference>
<dbReference type="InterPro" id="IPR029439">
    <property type="entry name" value="Wzt_C"/>
</dbReference>
<dbReference type="GO" id="GO:0016887">
    <property type="term" value="F:ATP hydrolysis activity"/>
    <property type="evidence" value="ECO:0007669"/>
    <property type="project" value="InterPro"/>
</dbReference>
<evidence type="ECO:0000313" key="8">
    <source>
        <dbReference type="Proteomes" id="UP000003094"/>
    </source>
</evidence>
<dbReference type="SMART" id="SM00382">
    <property type="entry name" value="AAA"/>
    <property type="match status" value="1"/>
</dbReference>
<dbReference type="PANTHER" id="PTHR46743">
    <property type="entry name" value="TEICHOIC ACIDS EXPORT ATP-BINDING PROTEIN TAGH"/>
    <property type="match status" value="1"/>
</dbReference>
<dbReference type="InterPro" id="IPR003593">
    <property type="entry name" value="AAA+_ATPase"/>
</dbReference>
<proteinExistence type="inferred from homology"/>
<evidence type="ECO:0000256" key="5">
    <source>
        <dbReference type="ARBA" id="ARBA00022967"/>
    </source>
</evidence>
<keyword evidence="5" id="KW-1278">Translocase</keyword>
<keyword evidence="8" id="KW-1185">Reference proteome</keyword>
<evidence type="ECO:0000259" key="6">
    <source>
        <dbReference type="PROSITE" id="PS50893"/>
    </source>
</evidence>